<gene>
    <name evidence="1" type="ORF">CWE21_07730</name>
</gene>
<name>A0A432XGI9_9GAMM</name>
<dbReference type="EMBL" id="PIPT01000005">
    <property type="protein sequence ID" value="RUO47726.1"/>
    <property type="molecule type" value="Genomic_DNA"/>
</dbReference>
<organism evidence="1 2">
    <name type="scientific">Pseudidiomarina aquimaris</name>
    <dbReference type="NCBI Taxonomy" id="641841"/>
    <lineage>
        <taxon>Bacteria</taxon>
        <taxon>Pseudomonadati</taxon>
        <taxon>Pseudomonadota</taxon>
        <taxon>Gammaproteobacteria</taxon>
        <taxon>Alteromonadales</taxon>
        <taxon>Idiomarinaceae</taxon>
        <taxon>Pseudidiomarina</taxon>
    </lineage>
</organism>
<protein>
    <submittedName>
        <fullName evidence="1">Uncharacterized protein</fullName>
    </submittedName>
</protein>
<proteinExistence type="predicted"/>
<evidence type="ECO:0000313" key="2">
    <source>
        <dbReference type="Proteomes" id="UP000286678"/>
    </source>
</evidence>
<keyword evidence="2" id="KW-1185">Reference proteome</keyword>
<accession>A0A432XGI9</accession>
<dbReference type="AlphaFoldDB" id="A0A432XGI9"/>
<dbReference type="RefSeq" id="WP_126833873.1">
    <property type="nucleotide sequence ID" value="NZ_PIPT01000005.1"/>
</dbReference>
<comment type="caution">
    <text evidence="1">The sequence shown here is derived from an EMBL/GenBank/DDBJ whole genome shotgun (WGS) entry which is preliminary data.</text>
</comment>
<sequence length="240" mass="26601">MAKRRGFILLELVIALSLLSALLLFSQRWVTQQARSAHVGTNLPAAQQMLSAIEFFWLHERRPPTALSELVTKGYIAEVWQPWAGQWQLSQQENRLRLTLPATDLALAQRTSEQVPGAHVNADDALALHVFEPIQLALYQRYLHRVADTSAPQYNQMEANLDMRGHAVRNVDGLDAQTVVATRAVVDTATFSTMRATTLAVDDLVAEQASLGGHDVVALANRVAQLQLQWNQCRSNGGCQ</sequence>
<evidence type="ECO:0000313" key="1">
    <source>
        <dbReference type="EMBL" id="RUO47726.1"/>
    </source>
</evidence>
<reference evidence="2" key="1">
    <citation type="journal article" date="2018" name="Front. Microbiol.">
        <title>Genome-Based Analysis Reveals the Taxonomy and Diversity of the Family Idiomarinaceae.</title>
        <authorList>
            <person name="Liu Y."/>
            <person name="Lai Q."/>
            <person name="Shao Z."/>
        </authorList>
    </citation>
    <scope>NUCLEOTIDE SEQUENCE [LARGE SCALE GENOMIC DNA]</scope>
    <source>
        <strain evidence="2">SW15</strain>
    </source>
</reference>
<dbReference type="OrthoDB" id="6238200at2"/>
<dbReference type="Proteomes" id="UP000286678">
    <property type="component" value="Unassembled WGS sequence"/>
</dbReference>